<dbReference type="SUPFAM" id="SSF49562">
    <property type="entry name" value="C2 domain (Calcium/lipid-binding domain, CaLB)"/>
    <property type="match status" value="2"/>
</dbReference>
<dbReference type="InterPro" id="IPR035892">
    <property type="entry name" value="C2_domain_sf"/>
</dbReference>
<feature type="compositionally biased region" description="Basic and acidic residues" evidence="10">
    <location>
        <begin position="228"/>
        <end position="244"/>
    </location>
</feature>
<evidence type="ECO:0000313" key="13">
    <source>
        <dbReference type="EMBL" id="CAH2220266.1"/>
    </source>
</evidence>
<dbReference type="InterPro" id="IPR037303">
    <property type="entry name" value="SLP-4/5_C2A"/>
</dbReference>
<evidence type="ECO:0000256" key="4">
    <source>
        <dbReference type="ARBA" id="ARBA00022737"/>
    </source>
</evidence>
<dbReference type="InterPro" id="IPR043567">
    <property type="entry name" value="SYTL1-5_C2B"/>
</dbReference>
<dbReference type="GO" id="GO:0005886">
    <property type="term" value="C:plasma membrane"/>
    <property type="evidence" value="ECO:0007669"/>
    <property type="project" value="TreeGrafter"/>
</dbReference>
<dbReference type="FunFam" id="2.60.40.150:FF:000006">
    <property type="entry name" value="Synaptotagmin-like 5, isoform CRA_a"/>
    <property type="match status" value="1"/>
</dbReference>
<protein>
    <recommendedName>
        <fullName evidence="9">Synaptotagmin-like protein 5</fullName>
    </recommendedName>
</protein>
<dbReference type="GO" id="GO:0031267">
    <property type="term" value="F:small GTPase binding"/>
    <property type="evidence" value="ECO:0007669"/>
    <property type="project" value="InterPro"/>
</dbReference>
<evidence type="ECO:0000256" key="10">
    <source>
        <dbReference type="SAM" id="MobiDB-lite"/>
    </source>
</evidence>
<keyword evidence="5" id="KW-0863">Zinc-finger</keyword>
<dbReference type="AlphaFoldDB" id="A0AAD1VM18"/>
<feature type="domain" description="RabBD" evidence="12">
    <location>
        <begin position="7"/>
        <end position="126"/>
    </location>
</feature>
<dbReference type="Pfam" id="PF02318">
    <property type="entry name" value="FYVE_2"/>
    <property type="match status" value="1"/>
</dbReference>
<evidence type="ECO:0000256" key="2">
    <source>
        <dbReference type="ARBA" id="ARBA00022553"/>
    </source>
</evidence>
<evidence type="ECO:0000256" key="3">
    <source>
        <dbReference type="ARBA" id="ARBA00022723"/>
    </source>
</evidence>
<feature type="compositionally biased region" description="Polar residues" evidence="10">
    <location>
        <begin position="245"/>
        <end position="290"/>
    </location>
</feature>
<organism evidence="13 14">
    <name type="scientific">Pelobates cultripes</name>
    <name type="common">Western spadefoot toad</name>
    <dbReference type="NCBI Taxonomy" id="61616"/>
    <lineage>
        <taxon>Eukaryota</taxon>
        <taxon>Metazoa</taxon>
        <taxon>Chordata</taxon>
        <taxon>Craniata</taxon>
        <taxon>Vertebrata</taxon>
        <taxon>Euteleostomi</taxon>
        <taxon>Amphibia</taxon>
        <taxon>Batrachia</taxon>
        <taxon>Anura</taxon>
        <taxon>Pelobatoidea</taxon>
        <taxon>Pelobatidae</taxon>
        <taxon>Pelobates</taxon>
    </lineage>
</organism>
<dbReference type="GO" id="GO:0006886">
    <property type="term" value="P:intracellular protein transport"/>
    <property type="evidence" value="ECO:0007669"/>
    <property type="project" value="InterPro"/>
</dbReference>
<dbReference type="CDD" id="cd04020">
    <property type="entry name" value="C2B_SLP_1-2-3-4"/>
    <property type="match status" value="1"/>
</dbReference>
<dbReference type="InterPro" id="IPR000008">
    <property type="entry name" value="C2_dom"/>
</dbReference>
<dbReference type="EMBL" id="OW240912">
    <property type="protein sequence ID" value="CAH2220266.1"/>
    <property type="molecule type" value="Genomic_DNA"/>
</dbReference>
<dbReference type="Gene3D" id="3.30.40.10">
    <property type="entry name" value="Zinc/RING finger domain, C3HC4 (zinc finger)"/>
    <property type="match status" value="1"/>
</dbReference>
<dbReference type="GO" id="GO:0008270">
    <property type="term" value="F:zinc ion binding"/>
    <property type="evidence" value="ECO:0007669"/>
    <property type="project" value="UniProtKB-KW"/>
</dbReference>
<dbReference type="PRINTS" id="PR00399">
    <property type="entry name" value="SYNAPTOTAGMN"/>
</dbReference>
<dbReference type="GO" id="GO:0005543">
    <property type="term" value="F:phospholipid binding"/>
    <property type="evidence" value="ECO:0007669"/>
    <property type="project" value="InterPro"/>
</dbReference>
<comment type="function">
    <text evidence="8">May act as Rab effector protein and play a role in vesicle trafficking. Binds phospholipids.</text>
</comment>
<dbReference type="PANTHER" id="PTHR45716:SF6">
    <property type="entry name" value="SYNAPTOTAGMIN-LIKE PROTEIN 5"/>
    <property type="match status" value="1"/>
</dbReference>
<evidence type="ECO:0000256" key="6">
    <source>
        <dbReference type="ARBA" id="ARBA00022833"/>
    </source>
</evidence>
<evidence type="ECO:0000256" key="5">
    <source>
        <dbReference type="ARBA" id="ARBA00022771"/>
    </source>
</evidence>
<keyword evidence="6" id="KW-0862">Zinc</keyword>
<feature type="compositionally biased region" description="Basic and acidic residues" evidence="10">
    <location>
        <begin position="190"/>
        <end position="206"/>
    </location>
</feature>
<dbReference type="InterPro" id="IPR011011">
    <property type="entry name" value="Znf_FYVE_PHD"/>
</dbReference>
<feature type="domain" description="C2" evidence="11">
    <location>
        <begin position="472"/>
        <end position="594"/>
    </location>
</feature>
<dbReference type="GO" id="GO:0006887">
    <property type="term" value="P:exocytosis"/>
    <property type="evidence" value="ECO:0007669"/>
    <property type="project" value="TreeGrafter"/>
</dbReference>
<evidence type="ECO:0000256" key="9">
    <source>
        <dbReference type="ARBA" id="ARBA00072156"/>
    </source>
</evidence>
<feature type="compositionally biased region" description="Basic and acidic residues" evidence="10">
    <location>
        <begin position="154"/>
        <end position="170"/>
    </location>
</feature>
<dbReference type="InterPro" id="IPR001565">
    <property type="entry name" value="Synaptotagmin"/>
</dbReference>
<evidence type="ECO:0000256" key="1">
    <source>
        <dbReference type="ARBA" id="ARBA00004170"/>
    </source>
</evidence>
<keyword evidence="3" id="KW-0479">Metal-binding</keyword>
<dbReference type="GO" id="GO:0070382">
    <property type="term" value="C:exocytic vesicle"/>
    <property type="evidence" value="ECO:0007669"/>
    <property type="project" value="TreeGrafter"/>
</dbReference>
<evidence type="ECO:0000259" key="12">
    <source>
        <dbReference type="PROSITE" id="PS50916"/>
    </source>
</evidence>
<proteinExistence type="predicted"/>
<feature type="compositionally biased region" description="Polar residues" evidence="10">
    <location>
        <begin position="297"/>
        <end position="338"/>
    </location>
</feature>
<dbReference type="FunFam" id="3.30.40.10:FF:000018">
    <property type="entry name" value="Synaptotagmin-like 5, isoform CRA_a"/>
    <property type="match status" value="1"/>
</dbReference>
<name>A0AAD1VM18_PELCU</name>
<dbReference type="PROSITE" id="PS50004">
    <property type="entry name" value="C2"/>
    <property type="match status" value="2"/>
</dbReference>
<keyword evidence="7" id="KW-0472">Membrane</keyword>
<comment type="subcellular location">
    <subcellularLocation>
        <location evidence="1">Membrane</location>
        <topology evidence="1">Peripheral membrane protein</topology>
    </subcellularLocation>
</comment>
<dbReference type="InterPro" id="IPR010911">
    <property type="entry name" value="Rab_BD"/>
</dbReference>
<evidence type="ECO:0000313" key="14">
    <source>
        <dbReference type="Proteomes" id="UP001295444"/>
    </source>
</evidence>
<feature type="compositionally biased region" description="Polar residues" evidence="10">
    <location>
        <begin position="207"/>
        <end position="224"/>
    </location>
</feature>
<dbReference type="CDD" id="cd04029">
    <property type="entry name" value="C2A_SLP-4_5"/>
    <property type="match status" value="1"/>
</dbReference>
<dbReference type="Pfam" id="PF00168">
    <property type="entry name" value="C2"/>
    <property type="match status" value="2"/>
</dbReference>
<dbReference type="InterPro" id="IPR041282">
    <property type="entry name" value="FYVE_2"/>
</dbReference>
<dbReference type="InterPro" id="IPR013083">
    <property type="entry name" value="Znf_RING/FYVE/PHD"/>
</dbReference>
<evidence type="ECO:0000256" key="7">
    <source>
        <dbReference type="ARBA" id="ARBA00023136"/>
    </source>
</evidence>
<feature type="domain" description="C2" evidence="11">
    <location>
        <begin position="636"/>
        <end position="761"/>
    </location>
</feature>
<gene>
    <name evidence="13" type="ORF">PECUL_23A039170</name>
</gene>
<evidence type="ECO:0000259" key="11">
    <source>
        <dbReference type="PROSITE" id="PS50004"/>
    </source>
</evidence>
<accession>A0AAD1VM18</accession>
<keyword evidence="4" id="KW-0677">Repeat</keyword>
<sequence length="802" mass="88590">MSKSTEILNLSYLLDQEKEAIMAVLQRDEHLKKIEDKRVRKLKNELLEIRRKGGRHRIRPQNNQKICIRCQKNLGLIFDRGQVCPNCQLRVCNACRVVVKGESWKCTICAKISQLKIVTGEWFFEEKAKRFKNSNVLGSDVVKKSIMRKSVAPKRVEEEAEKSAKTDTKDSTATNDTSGNPQNAAGNDTRTLDKKKTPGKADDTRSIRSNIDTQSLRSTRSELQSDGVLDKKSGKQIRNGEDGSIHSQQETRSIRSTRSVAQSERGSVQSLNNSGPQSKSSGSTNSTQGTLPRKTSKTSGTISAPQSSPTPSKRSMLSNFSHTSGLENGMRTSKSIPDNLSVGHKRQSSLTPSVAVSRVSVASERSISEVDLSGGAAGGKEDTASIRSRSVPGGLNNELYLDEAEEDIDELINSHNSGNSGNMRNAFSTNVEAVADRKRSHLNVPDADADTTSLNSMTSVYSEMGDYGNVKVTGEILLNINYSYKTGALNILVKNCRNLAVADEKKNRTDPYVKAYLLPDKSRQSKRKTKIKTNTTNPDFNETLKYVISHTQLQTRTLQLSVWHNDRFGRNSFLGEVTILLDTRNFENQGDECLLLQPKVDLASESTLQYKGEITIGLRYTPPEKNLTLPLEPVIGKKSFRRSKKGSIQMPKGGILDVIIKEAKNLTAVKSGGTSDTFVKGYLLPDNSKSSKHKTPIIKKNVNPQWNHTFSFTNLQPADLQTICLELTVWDKESLSSNIFLGGICLGCGSGLNSGNEVDWVDIQGEEHFLWQRMIDNPGTSVEGTLMLRSTLAKQKSPALKT</sequence>
<dbReference type="FunFam" id="2.60.40.150:FF:000107">
    <property type="entry name" value="Synaptotagmin-like 5, isoform CRA_a"/>
    <property type="match status" value="1"/>
</dbReference>
<reference evidence="13" key="1">
    <citation type="submission" date="2022-03" db="EMBL/GenBank/DDBJ databases">
        <authorList>
            <person name="Alioto T."/>
            <person name="Alioto T."/>
            <person name="Gomez Garrido J."/>
        </authorList>
    </citation>
    <scope>NUCLEOTIDE SEQUENCE</scope>
</reference>
<keyword evidence="2" id="KW-0597">Phosphoprotein</keyword>
<dbReference type="PROSITE" id="PS50916">
    <property type="entry name" value="RABBD"/>
    <property type="match status" value="1"/>
</dbReference>
<dbReference type="Gene3D" id="2.60.40.150">
    <property type="entry name" value="C2 domain"/>
    <property type="match status" value="2"/>
</dbReference>
<evidence type="ECO:0000256" key="8">
    <source>
        <dbReference type="ARBA" id="ARBA00053749"/>
    </source>
</evidence>
<dbReference type="Proteomes" id="UP001295444">
    <property type="component" value="Chromosome 01"/>
</dbReference>
<feature type="compositionally biased region" description="Polar residues" evidence="10">
    <location>
        <begin position="171"/>
        <end position="189"/>
    </location>
</feature>
<keyword evidence="14" id="KW-1185">Reference proteome</keyword>
<feature type="region of interest" description="Disordered" evidence="10">
    <location>
        <begin position="149"/>
        <end position="354"/>
    </location>
</feature>
<dbReference type="GO" id="GO:0042043">
    <property type="term" value="F:neurexin family protein binding"/>
    <property type="evidence" value="ECO:0007669"/>
    <property type="project" value="TreeGrafter"/>
</dbReference>
<dbReference type="SUPFAM" id="SSF57903">
    <property type="entry name" value="FYVE/PHD zinc finger"/>
    <property type="match status" value="1"/>
</dbReference>
<dbReference type="SMART" id="SM00239">
    <property type="entry name" value="C2"/>
    <property type="match status" value="2"/>
</dbReference>
<dbReference type="PANTHER" id="PTHR45716">
    <property type="entry name" value="BITESIZE, ISOFORM I"/>
    <property type="match status" value="1"/>
</dbReference>